<evidence type="ECO:0000313" key="2">
    <source>
        <dbReference type="Proteomes" id="UP000499080"/>
    </source>
</evidence>
<dbReference type="OrthoDB" id="6437217at2759"/>
<dbReference type="Gene3D" id="3.30.420.10">
    <property type="entry name" value="Ribonuclease H-like superfamily/Ribonuclease H"/>
    <property type="match status" value="1"/>
</dbReference>
<dbReference type="PANTHER" id="PTHR47326:SF1">
    <property type="entry name" value="HTH PSQ-TYPE DOMAIN-CONTAINING PROTEIN"/>
    <property type="match status" value="1"/>
</dbReference>
<gene>
    <name evidence="1" type="ORF">AVEN_77152_1</name>
</gene>
<dbReference type="GO" id="GO:0003676">
    <property type="term" value="F:nucleic acid binding"/>
    <property type="evidence" value="ECO:0007669"/>
    <property type="project" value="InterPro"/>
</dbReference>
<evidence type="ECO:0000313" key="1">
    <source>
        <dbReference type="EMBL" id="GBO14990.1"/>
    </source>
</evidence>
<dbReference type="PANTHER" id="PTHR47326">
    <property type="entry name" value="TRANSPOSABLE ELEMENT TC3 TRANSPOSASE-LIKE PROTEIN"/>
    <property type="match status" value="1"/>
</dbReference>
<comment type="caution">
    <text evidence="1">The sequence shown here is derived from an EMBL/GenBank/DDBJ whole genome shotgun (WGS) entry which is preliminary data.</text>
</comment>
<name>A0A4Y2UTV7_ARAVE</name>
<reference evidence="1 2" key="1">
    <citation type="journal article" date="2019" name="Sci. Rep.">
        <title>Orb-weaving spider Araneus ventricosus genome elucidates the spidroin gene catalogue.</title>
        <authorList>
            <person name="Kono N."/>
            <person name="Nakamura H."/>
            <person name="Ohtoshi R."/>
            <person name="Moran D.A.P."/>
            <person name="Shinohara A."/>
            <person name="Yoshida Y."/>
            <person name="Fujiwara M."/>
            <person name="Mori M."/>
            <person name="Tomita M."/>
            <person name="Arakawa K."/>
        </authorList>
    </citation>
    <scope>NUCLEOTIDE SEQUENCE [LARGE SCALE GENOMIC DNA]</scope>
</reference>
<accession>A0A4Y2UTV7</accession>
<dbReference type="Proteomes" id="UP000499080">
    <property type="component" value="Unassembled WGS sequence"/>
</dbReference>
<dbReference type="InterPro" id="IPR036397">
    <property type="entry name" value="RNaseH_sf"/>
</dbReference>
<dbReference type="AlphaFoldDB" id="A0A4Y2UTV7"/>
<proteinExistence type="predicted"/>
<dbReference type="EMBL" id="BGPR01039073">
    <property type="protein sequence ID" value="GBO14990.1"/>
    <property type="molecule type" value="Genomic_DNA"/>
</dbReference>
<keyword evidence="2" id="KW-1185">Reference proteome</keyword>
<sequence>MHGWGASGEPLDGAVMESIKNEFSYTSSFLPWISEGMAAYSNQEKADMHFMDGLANGNALEAERLYRQSFPRIHVPERKMFERLHRCLCETGSFVTGMQATGRGRSVRAPQIVEDVLQRVEDHYTPRVKFARWFLQQLAAQPDFSAHVLFTDETTFTREGISNTHNLHVWASSNPYDTRPHVYQKRFSVNVSSGIVRDHLIGPYLLPFRLHSRTYLTFLQQVLPELLQPAAANIQARMWFQHDGEQPHFSLNVQSVLDAKFPRQWIGRGGSTHWTACSPDLSCLDSFLWDHLKSLAYESHVDSDEDLVARISVAAVDVREMPGVFKKVSCSLRRRCNACITAAGRSLEQFL</sequence>
<protein>
    <submittedName>
        <fullName evidence="1">Uncharacterized protein</fullName>
    </submittedName>
</protein>
<organism evidence="1 2">
    <name type="scientific">Araneus ventricosus</name>
    <name type="common">Orbweaver spider</name>
    <name type="synonym">Epeira ventricosa</name>
    <dbReference type="NCBI Taxonomy" id="182803"/>
    <lineage>
        <taxon>Eukaryota</taxon>
        <taxon>Metazoa</taxon>
        <taxon>Ecdysozoa</taxon>
        <taxon>Arthropoda</taxon>
        <taxon>Chelicerata</taxon>
        <taxon>Arachnida</taxon>
        <taxon>Araneae</taxon>
        <taxon>Araneomorphae</taxon>
        <taxon>Entelegynae</taxon>
        <taxon>Araneoidea</taxon>
        <taxon>Araneidae</taxon>
        <taxon>Araneus</taxon>
    </lineage>
</organism>